<organism evidence="2 3">
    <name type="scientific">Vibrio metoecus</name>
    <dbReference type="NCBI Taxonomy" id="1481663"/>
    <lineage>
        <taxon>Bacteria</taxon>
        <taxon>Pseudomonadati</taxon>
        <taxon>Pseudomonadota</taxon>
        <taxon>Gammaproteobacteria</taxon>
        <taxon>Vibrionales</taxon>
        <taxon>Vibrionaceae</taxon>
        <taxon>Vibrio</taxon>
    </lineage>
</organism>
<dbReference type="InterPro" id="IPR039523">
    <property type="entry name" value="RimK-rel_E_lig_ATP-grasp"/>
</dbReference>
<reference evidence="2 3" key="1">
    <citation type="journal article" date="2015" name="Genome Biol. Evol.">
        <title>The Dynamics of Genetic Interactions between Vibrio metoecus and Vibrio cholerae, Two Close Relatives Co-Occurring in the Environment.</title>
        <authorList>
            <person name="Orata F.D."/>
            <person name="Kirchberger P.C."/>
            <person name="Meheust R."/>
            <person name="Barlow E.J."/>
            <person name="Tarr C.L."/>
            <person name="Boucher Y."/>
        </authorList>
    </citation>
    <scope>NUCLEOTIDE SEQUENCE [LARGE SCALE GENOMIC DNA]</scope>
    <source>
        <strain evidence="2 3">YB5B04</strain>
    </source>
</reference>
<dbReference type="SUPFAM" id="SSF56059">
    <property type="entry name" value="Glutathione synthetase ATP-binding domain-like"/>
    <property type="match status" value="1"/>
</dbReference>
<feature type="domain" description="Alpha-L-glutamate ligase-related protein ATP-grasp" evidence="1">
    <location>
        <begin position="81"/>
        <end position="344"/>
    </location>
</feature>
<dbReference type="RefSeq" id="WP_055031091.1">
    <property type="nucleotide sequence ID" value="NZ_CABMIR010000008.1"/>
</dbReference>
<dbReference type="PATRIC" id="fig|1481663.12.peg.12"/>
<protein>
    <recommendedName>
        <fullName evidence="1">Alpha-L-glutamate ligase-related protein ATP-grasp domain-containing protein</fullName>
    </recommendedName>
</protein>
<dbReference type="Proteomes" id="UP000050491">
    <property type="component" value="Unassembled WGS sequence"/>
</dbReference>
<accession>A0A0N8UGZ7</accession>
<name>A0A0N8UGZ7_VIBMT</name>
<evidence type="ECO:0000259" key="1">
    <source>
        <dbReference type="Pfam" id="PF14397"/>
    </source>
</evidence>
<dbReference type="OrthoDB" id="5822672at2"/>
<dbReference type="AlphaFoldDB" id="A0A0N8UGZ7"/>
<dbReference type="EMBL" id="LBGP01000010">
    <property type="protein sequence ID" value="KQB01943.1"/>
    <property type="molecule type" value="Genomic_DNA"/>
</dbReference>
<gene>
    <name evidence="2" type="ORF">XV92_06330</name>
</gene>
<sequence>MFNVINMERINYLYNEFIVKMIKDKDRKSFAKQIKEMVTLSLSIKYWPHNYFKYGGYKKNVSIDDIKLYVTGLIFSEFRRKHLNDIRYAAFADDKFLFHKCMSSSGIPTAKMINVIKYNSITKQVTGIAGEAAIDILDSITSDAIVVKPVIDSQQGSGVYVIKVNNSTDKRFEISGVSYSAVELINKLFFNSICDYLIEEKINQHSFNLKFHSHSVNTVRVDTLLTKSGEVIINSAYLRIGRNGRNVDNWSGKLGGIGVNINIDNGTLGECGIDYSRKIYTQHPDTQICFSGLTIPYWNDIIDIVKKAALELPKLRSLGWDVALTENGPILLEVNRDYDILAQQTCTQAFGKNKLFYRELINYADATAYSKNFV</sequence>
<dbReference type="Pfam" id="PF14397">
    <property type="entry name" value="ATPgrasp_ST"/>
    <property type="match status" value="1"/>
</dbReference>
<evidence type="ECO:0000313" key="2">
    <source>
        <dbReference type="EMBL" id="KQB01943.1"/>
    </source>
</evidence>
<comment type="caution">
    <text evidence="2">The sequence shown here is derived from an EMBL/GenBank/DDBJ whole genome shotgun (WGS) entry which is preliminary data.</text>
</comment>
<proteinExistence type="predicted"/>
<evidence type="ECO:0000313" key="3">
    <source>
        <dbReference type="Proteomes" id="UP000050491"/>
    </source>
</evidence>